<organism evidence="2 3">
    <name type="scientific">Nocardioides silvaticus</name>
    <dbReference type="NCBI Taxonomy" id="2201891"/>
    <lineage>
        <taxon>Bacteria</taxon>
        <taxon>Bacillati</taxon>
        <taxon>Actinomycetota</taxon>
        <taxon>Actinomycetes</taxon>
        <taxon>Propionibacteriales</taxon>
        <taxon>Nocardioidaceae</taxon>
        <taxon>Nocardioides</taxon>
    </lineage>
</organism>
<dbReference type="OrthoDB" id="3526267at2"/>
<dbReference type="EMBL" id="QGDD01000006">
    <property type="protein sequence ID" value="PWN02309.1"/>
    <property type="molecule type" value="Genomic_DNA"/>
</dbReference>
<evidence type="ECO:0000313" key="2">
    <source>
        <dbReference type="EMBL" id="PWN02309.1"/>
    </source>
</evidence>
<dbReference type="SUPFAM" id="SSF46785">
    <property type="entry name" value="Winged helix' DNA-binding domain"/>
    <property type="match status" value="1"/>
</dbReference>
<dbReference type="SMART" id="SM00347">
    <property type="entry name" value="HTH_MARR"/>
    <property type="match status" value="1"/>
</dbReference>
<sequence length="158" mass="17876">MSADSPWLTDEQQRVWRDWLQATALLPVALHAQLQADSDLSFPDFEVLSELSEVEGRQMRVGDLARALQWERSRVSHHVKRMEARGLVRREECASDGRGAQVVVTAGGRRSIERAAPGHARTVRRLMFEPLSAREVALLGEVLSGLVSRLREEDERPR</sequence>
<name>A0A316TGI6_9ACTN</name>
<gene>
    <name evidence="2" type="ORF">DJ010_14470</name>
</gene>
<dbReference type="GO" id="GO:0006950">
    <property type="term" value="P:response to stress"/>
    <property type="evidence" value="ECO:0007669"/>
    <property type="project" value="TreeGrafter"/>
</dbReference>
<protein>
    <submittedName>
        <fullName evidence="2">MarR family transcriptional regulator</fullName>
    </submittedName>
</protein>
<comment type="caution">
    <text evidence="2">The sequence shown here is derived from an EMBL/GenBank/DDBJ whole genome shotgun (WGS) entry which is preliminary data.</text>
</comment>
<dbReference type="InterPro" id="IPR036388">
    <property type="entry name" value="WH-like_DNA-bd_sf"/>
</dbReference>
<reference evidence="2 3" key="1">
    <citation type="submission" date="2018-05" db="EMBL/GenBank/DDBJ databases">
        <title>Nocardioides silvaticus genome.</title>
        <authorList>
            <person name="Li C."/>
            <person name="Wang G."/>
        </authorList>
    </citation>
    <scope>NUCLEOTIDE SEQUENCE [LARGE SCALE GENOMIC DNA]</scope>
    <source>
        <strain evidence="2 3">CCTCC AB 2018079</strain>
    </source>
</reference>
<accession>A0A316TGI6</accession>
<evidence type="ECO:0000313" key="3">
    <source>
        <dbReference type="Proteomes" id="UP000245507"/>
    </source>
</evidence>
<proteinExistence type="predicted"/>
<dbReference type="AlphaFoldDB" id="A0A316TGI6"/>
<dbReference type="PANTHER" id="PTHR33164">
    <property type="entry name" value="TRANSCRIPTIONAL REGULATOR, MARR FAMILY"/>
    <property type="match status" value="1"/>
</dbReference>
<evidence type="ECO:0000259" key="1">
    <source>
        <dbReference type="PROSITE" id="PS50995"/>
    </source>
</evidence>
<feature type="domain" description="HTH marR-type" evidence="1">
    <location>
        <begin position="12"/>
        <end position="148"/>
    </location>
</feature>
<dbReference type="RefSeq" id="WP_109694951.1">
    <property type="nucleotide sequence ID" value="NZ_QGDD01000006.1"/>
</dbReference>
<dbReference type="GO" id="GO:0003700">
    <property type="term" value="F:DNA-binding transcription factor activity"/>
    <property type="evidence" value="ECO:0007669"/>
    <property type="project" value="InterPro"/>
</dbReference>
<dbReference type="Pfam" id="PF12802">
    <property type="entry name" value="MarR_2"/>
    <property type="match status" value="1"/>
</dbReference>
<dbReference type="PRINTS" id="PR00598">
    <property type="entry name" value="HTHMARR"/>
</dbReference>
<dbReference type="Proteomes" id="UP000245507">
    <property type="component" value="Unassembled WGS sequence"/>
</dbReference>
<dbReference type="InterPro" id="IPR000835">
    <property type="entry name" value="HTH_MarR-typ"/>
</dbReference>
<keyword evidence="3" id="KW-1185">Reference proteome</keyword>
<dbReference type="InterPro" id="IPR039422">
    <property type="entry name" value="MarR/SlyA-like"/>
</dbReference>
<dbReference type="PROSITE" id="PS50995">
    <property type="entry name" value="HTH_MARR_2"/>
    <property type="match status" value="1"/>
</dbReference>
<dbReference type="PANTHER" id="PTHR33164:SF99">
    <property type="entry name" value="MARR FAMILY REGULATORY PROTEIN"/>
    <property type="match status" value="1"/>
</dbReference>
<dbReference type="InterPro" id="IPR036390">
    <property type="entry name" value="WH_DNA-bd_sf"/>
</dbReference>
<dbReference type="Gene3D" id="1.10.10.10">
    <property type="entry name" value="Winged helix-like DNA-binding domain superfamily/Winged helix DNA-binding domain"/>
    <property type="match status" value="1"/>
</dbReference>